<evidence type="ECO:0000313" key="4">
    <source>
        <dbReference type="EMBL" id="MDZ5760711.1"/>
    </source>
</evidence>
<feature type="signal peptide" evidence="2">
    <location>
        <begin position="1"/>
        <end position="24"/>
    </location>
</feature>
<dbReference type="InterPro" id="IPR027994">
    <property type="entry name" value="WxL_dom"/>
</dbReference>
<evidence type="ECO:0000313" key="5">
    <source>
        <dbReference type="Proteomes" id="UP001290462"/>
    </source>
</evidence>
<dbReference type="RefSeq" id="WP_322809865.1">
    <property type="nucleotide sequence ID" value="NZ_JAVBVO010000024.1"/>
</dbReference>
<name>A0AAW9K7T5_CARML</name>
<feature type="domain" description="WxL" evidence="3">
    <location>
        <begin position="27"/>
        <end position="230"/>
    </location>
</feature>
<feature type="compositionally biased region" description="Polar residues" evidence="1">
    <location>
        <begin position="26"/>
        <end position="37"/>
    </location>
</feature>
<dbReference type="EMBL" id="JAVBVO010000024">
    <property type="protein sequence ID" value="MDZ5760711.1"/>
    <property type="molecule type" value="Genomic_DNA"/>
</dbReference>
<evidence type="ECO:0000256" key="1">
    <source>
        <dbReference type="SAM" id="MobiDB-lite"/>
    </source>
</evidence>
<evidence type="ECO:0000259" key="3">
    <source>
        <dbReference type="Pfam" id="PF13731"/>
    </source>
</evidence>
<organism evidence="4 5">
    <name type="scientific">Carnobacterium maltaromaticum</name>
    <name type="common">Carnobacterium piscicola</name>
    <dbReference type="NCBI Taxonomy" id="2751"/>
    <lineage>
        <taxon>Bacteria</taxon>
        <taxon>Bacillati</taxon>
        <taxon>Bacillota</taxon>
        <taxon>Bacilli</taxon>
        <taxon>Lactobacillales</taxon>
        <taxon>Carnobacteriaceae</taxon>
        <taxon>Carnobacterium</taxon>
    </lineage>
</organism>
<feature type="region of interest" description="Disordered" evidence="1">
    <location>
        <begin position="26"/>
        <end position="80"/>
    </location>
</feature>
<protein>
    <submittedName>
        <fullName evidence="4">WxL domain-containing protein</fullName>
    </submittedName>
</protein>
<sequence>MKKMTLIAILSLTTITLTGMQAQAAVSSTGHSENKINFTAGDNEVTEPIDPTDPDNPNPPNPIDPADPDNPGTGEEGPLSIDYVSNIKFGEHKISGKNISYKAINQNPFVQVTDTRGFGEGWSLSAKISKFKNGNKVLQGATLSMVNGIVKSGSTSNISKPPVNYDIIFDNEESKLVLSAKDKAGRGTWLNVWSGANKANEAIQLNVLAGTAEANTEYSSSITWELEDAPK</sequence>
<accession>A0AAW9K7T5</accession>
<feature type="compositionally biased region" description="Pro residues" evidence="1">
    <location>
        <begin position="54"/>
        <end position="65"/>
    </location>
</feature>
<proteinExistence type="predicted"/>
<reference evidence="4" key="1">
    <citation type="submission" date="2023-08" db="EMBL/GenBank/DDBJ databases">
        <title>Genomic characterization of piscicolin 126 produced by Carnobacterium maltaromaticum CM22 strain isolated from salmon (Salmo salar).</title>
        <authorList>
            <person name="Gonzalez-Gragera E."/>
            <person name="Garcia-Lopez J.D."/>
            <person name="Teso-Perez C."/>
            <person name="Gimenez-Hernandez I."/>
            <person name="Peralta-Sanchez J.M."/>
            <person name="Valdivia E."/>
            <person name="Montalban-Lopez M."/>
            <person name="Martin-Platero A.M."/>
            <person name="Banos A."/>
            <person name="Martinez-Bueno M."/>
        </authorList>
    </citation>
    <scope>NUCLEOTIDE SEQUENCE</scope>
    <source>
        <strain evidence="4">CM22</strain>
    </source>
</reference>
<gene>
    <name evidence="4" type="ORF">RAK27_18880</name>
</gene>
<dbReference type="Pfam" id="PF13731">
    <property type="entry name" value="WxL"/>
    <property type="match status" value="1"/>
</dbReference>
<keyword evidence="2" id="KW-0732">Signal</keyword>
<dbReference type="AlphaFoldDB" id="A0AAW9K7T5"/>
<evidence type="ECO:0000256" key="2">
    <source>
        <dbReference type="SAM" id="SignalP"/>
    </source>
</evidence>
<comment type="caution">
    <text evidence="4">The sequence shown here is derived from an EMBL/GenBank/DDBJ whole genome shotgun (WGS) entry which is preliminary data.</text>
</comment>
<feature type="chain" id="PRO_5043891881" evidence="2">
    <location>
        <begin position="25"/>
        <end position="231"/>
    </location>
</feature>
<feature type="compositionally biased region" description="Acidic residues" evidence="1">
    <location>
        <begin position="44"/>
        <end position="53"/>
    </location>
</feature>
<dbReference type="Proteomes" id="UP001290462">
    <property type="component" value="Unassembled WGS sequence"/>
</dbReference>